<dbReference type="InterPro" id="IPR032812">
    <property type="entry name" value="SbsA_Ig"/>
</dbReference>
<reference evidence="5" key="1">
    <citation type="submission" date="2016-10" db="EMBL/GenBank/DDBJ databases">
        <authorList>
            <person name="Varghese N."/>
            <person name="Submissions S."/>
        </authorList>
    </citation>
    <scope>NUCLEOTIDE SEQUENCE [LARGE SCALE GENOMIC DNA]</scope>
    <source>
        <strain evidence="5">DSM 4771</strain>
    </source>
</reference>
<feature type="chain" id="PRO_5011735861" description="SbsA Ig-like domain-containing protein" evidence="2">
    <location>
        <begin position="25"/>
        <end position="493"/>
    </location>
</feature>
<dbReference type="RefSeq" id="WP_093193139.1">
    <property type="nucleotide sequence ID" value="NZ_FNEV01000003.1"/>
</dbReference>
<evidence type="ECO:0000256" key="2">
    <source>
        <dbReference type="SAM" id="SignalP"/>
    </source>
</evidence>
<gene>
    <name evidence="4" type="ORF">SAMN04490247_1387</name>
</gene>
<dbReference type="Proteomes" id="UP000199225">
    <property type="component" value="Unassembled WGS sequence"/>
</dbReference>
<sequence length="493" mass="57172">MKKIVMNLLMLVIVTFGMTSTVNADDYVDIGHEDGVPVDKTWTVAFKTPMYENDYEEYIFLERVKETVSIEDEEGATYAFTAETEQKGERTLLHIKGKELYKYEETYTLYVEAALKDYNDVNLKNPVKKTFTTVDDLSMLGAFSPDQELPEETLNTEISSVHSGMDYWNWLKEDESYIENKSVTNQVLFKEMYALQEEYEQVMDEVLNIKGMQYYPSAVYAKRDILSRAIEARYNTLYEGESEYPDEYLRSMGERISYWPNDENEGKLPADKLIYNTLLDLPYEYDFLDGMEVISNIHTSGEAGFALSFPSLISISASDERAPETFYHELGHIFDYTYDPQQETYEMIRGYDDYDEYYGNSFVESFAEDFKVTMFPYSDVVTSSKVSGSPTESQQEALRNYYDELKQNSFTMDPVVTFDGMEPYSRIWITDDETLDIEVENYDYSFMIETPGGQDDQVMPGDTYRFTEEGAYIANTVTGAYTIIYDSDRTWGE</sequence>
<dbReference type="STRING" id="86666.SAMN04490247_1387"/>
<evidence type="ECO:0000256" key="1">
    <source>
        <dbReference type="ARBA" id="ARBA00022729"/>
    </source>
</evidence>
<organism evidence="4 5">
    <name type="scientific">Salimicrobium halophilum</name>
    <dbReference type="NCBI Taxonomy" id="86666"/>
    <lineage>
        <taxon>Bacteria</taxon>
        <taxon>Bacillati</taxon>
        <taxon>Bacillota</taxon>
        <taxon>Bacilli</taxon>
        <taxon>Bacillales</taxon>
        <taxon>Bacillaceae</taxon>
        <taxon>Salimicrobium</taxon>
    </lineage>
</organism>
<dbReference type="OrthoDB" id="2958497at2"/>
<proteinExistence type="predicted"/>
<name>A0A1G8SCR8_9BACI</name>
<evidence type="ECO:0000259" key="3">
    <source>
        <dbReference type="Pfam" id="PF13205"/>
    </source>
</evidence>
<keyword evidence="1 2" id="KW-0732">Signal</keyword>
<dbReference type="AlphaFoldDB" id="A0A1G8SCR8"/>
<evidence type="ECO:0000313" key="4">
    <source>
        <dbReference type="EMBL" id="SDJ27056.1"/>
    </source>
</evidence>
<protein>
    <recommendedName>
        <fullName evidence="3">SbsA Ig-like domain-containing protein</fullName>
    </recommendedName>
</protein>
<dbReference type="EMBL" id="FNEV01000003">
    <property type="protein sequence ID" value="SDJ27056.1"/>
    <property type="molecule type" value="Genomic_DNA"/>
</dbReference>
<accession>A0A1G8SCR8</accession>
<feature type="domain" description="SbsA Ig-like" evidence="3">
    <location>
        <begin position="34"/>
        <end position="133"/>
    </location>
</feature>
<evidence type="ECO:0000313" key="5">
    <source>
        <dbReference type="Proteomes" id="UP000199225"/>
    </source>
</evidence>
<keyword evidence="5" id="KW-1185">Reference proteome</keyword>
<feature type="signal peptide" evidence="2">
    <location>
        <begin position="1"/>
        <end position="24"/>
    </location>
</feature>
<dbReference type="Pfam" id="PF13205">
    <property type="entry name" value="Big_5"/>
    <property type="match status" value="1"/>
</dbReference>